<comment type="subunit">
    <text evidence="7">Homodimer.</text>
</comment>
<evidence type="ECO:0000256" key="6">
    <source>
        <dbReference type="ARBA" id="ARBA00009999"/>
    </source>
</evidence>
<dbReference type="EC" id="3.1.3.89" evidence="8"/>
<comment type="function">
    <text evidence="5">Catalyzes the dephosphorylation of the nucleoside 5'-monophosphates deoxyadenosine monophosphate (dAMP), deoxycytidine monophosphate (dCMP), deoxyguanosine monophosphate (dGMP) and deoxythymidine monophosphate (dTMP).</text>
</comment>
<dbReference type="InterPro" id="IPR003607">
    <property type="entry name" value="HD/PDEase_dom"/>
</dbReference>
<keyword evidence="11" id="KW-0378">Hydrolase</keyword>
<dbReference type="SMART" id="SM00471">
    <property type="entry name" value="HDc"/>
    <property type="match status" value="1"/>
</dbReference>
<accession>A0AAE0VS37</accession>
<evidence type="ECO:0000256" key="1">
    <source>
        <dbReference type="ARBA" id="ARBA00001638"/>
    </source>
</evidence>
<dbReference type="FunFam" id="1.10.3210.10:FF:000011">
    <property type="entry name" value="HD domain-containing protein 2"/>
    <property type="match status" value="1"/>
</dbReference>
<comment type="cofactor">
    <cofactor evidence="4">
        <name>Mg(2+)</name>
        <dbReference type="ChEBI" id="CHEBI:18420"/>
    </cofactor>
</comment>
<comment type="similarity">
    <text evidence="6">Belongs to the HDDC2 family.</text>
</comment>
<evidence type="ECO:0000313" key="16">
    <source>
        <dbReference type="Proteomes" id="UP001195483"/>
    </source>
</evidence>
<reference evidence="15" key="2">
    <citation type="journal article" date="2021" name="Genome Biol. Evol.">
        <title>Developing a high-quality reference genome for a parasitic bivalve with doubly uniparental inheritance (Bivalvia: Unionida).</title>
        <authorList>
            <person name="Smith C.H."/>
        </authorList>
    </citation>
    <scope>NUCLEOTIDE SEQUENCE</scope>
    <source>
        <strain evidence="15">CHS0354</strain>
        <tissue evidence="15">Mantle</tissue>
    </source>
</reference>
<sequence length="223" mass="25703">MAGKLGKLFEFISLIGQLKRIKRTGWVLRKVTDPESVADHMYRMGVMAFLIDPGSGLSKEKCIKMSLVHDMAESIVGDLTPSDGVDKEEKHRREKTALMHICSLVSDDVGAELMSLWQEYEEQKTPESHYVMDLDKFDMIFQAYEYEQIDNKPGFLQEFFDSTSGKFQTERVQTWARELEELRNQSVSNEIFQSPELCRLKSLSSREAAVKPYRHSDLDPPKK</sequence>
<evidence type="ECO:0000256" key="11">
    <source>
        <dbReference type="ARBA" id="ARBA00022801"/>
    </source>
</evidence>
<dbReference type="Gene3D" id="1.10.3210.10">
    <property type="entry name" value="Hypothetical protein af1432"/>
    <property type="match status" value="1"/>
</dbReference>
<dbReference type="GO" id="GO:0005737">
    <property type="term" value="C:cytoplasm"/>
    <property type="evidence" value="ECO:0007669"/>
    <property type="project" value="TreeGrafter"/>
</dbReference>
<protein>
    <recommendedName>
        <fullName evidence="9">5'-deoxynucleotidase HDDC2</fullName>
        <ecNumber evidence="8">3.1.3.89</ecNumber>
    </recommendedName>
    <alternativeName>
        <fullName evidence="13">HD domain-containing protein 2</fullName>
    </alternativeName>
</protein>
<dbReference type="Pfam" id="PF13023">
    <property type="entry name" value="HD_3"/>
    <property type="match status" value="1"/>
</dbReference>
<gene>
    <name evidence="15" type="ORF">CHS0354_001908</name>
</gene>
<comment type="cofactor">
    <cofactor evidence="3">
        <name>Co(2+)</name>
        <dbReference type="ChEBI" id="CHEBI:48828"/>
    </cofactor>
</comment>
<reference evidence="15" key="1">
    <citation type="journal article" date="2021" name="Genome Biol. Evol.">
        <title>A High-Quality Reference Genome for a Parasitic Bivalve with Doubly Uniparental Inheritance (Bivalvia: Unionida).</title>
        <authorList>
            <person name="Smith C.H."/>
        </authorList>
    </citation>
    <scope>NUCLEOTIDE SEQUENCE</scope>
    <source>
        <strain evidence="15">CHS0354</strain>
    </source>
</reference>
<evidence type="ECO:0000256" key="10">
    <source>
        <dbReference type="ARBA" id="ARBA00022723"/>
    </source>
</evidence>
<proteinExistence type="inferred from homology"/>
<evidence type="ECO:0000256" key="13">
    <source>
        <dbReference type="ARBA" id="ARBA00032735"/>
    </source>
</evidence>
<evidence type="ECO:0000256" key="3">
    <source>
        <dbReference type="ARBA" id="ARBA00001941"/>
    </source>
</evidence>
<evidence type="ECO:0000256" key="4">
    <source>
        <dbReference type="ARBA" id="ARBA00001946"/>
    </source>
</evidence>
<evidence type="ECO:0000256" key="7">
    <source>
        <dbReference type="ARBA" id="ARBA00011738"/>
    </source>
</evidence>
<dbReference type="AlphaFoldDB" id="A0AAE0VS37"/>
<evidence type="ECO:0000256" key="2">
    <source>
        <dbReference type="ARBA" id="ARBA00001936"/>
    </source>
</evidence>
<evidence type="ECO:0000256" key="12">
    <source>
        <dbReference type="ARBA" id="ARBA00022842"/>
    </source>
</evidence>
<dbReference type="InterPro" id="IPR006674">
    <property type="entry name" value="HD_domain"/>
</dbReference>
<dbReference type="Proteomes" id="UP001195483">
    <property type="component" value="Unassembled WGS sequence"/>
</dbReference>
<dbReference type="PANTHER" id="PTHR11845:SF13">
    <property type="entry name" value="5'-DEOXYNUCLEOTIDASE HDDC2"/>
    <property type="match status" value="1"/>
</dbReference>
<dbReference type="EMBL" id="JAEAOA010000183">
    <property type="protein sequence ID" value="KAK3588583.1"/>
    <property type="molecule type" value="Genomic_DNA"/>
</dbReference>
<dbReference type="SUPFAM" id="SSF109604">
    <property type="entry name" value="HD-domain/PDEase-like"/>
    <property type="match status" value="1"/>
</dbReference>
<reference evidence="15" key="3">
    <citation type="submission" date="2023-05" db="EMBL/GenBank/DDBJ databases">
        <authorList>
            <person name="Smith C.H."/>
        </authorList>
    </citation>
    <scope>NUCLEOTIDE SEQUENCE</scope>
    <source>
        <strain evidence="15">CHS0354</strain>
        <tissue evidence="15">Mantle</tissue>
    </source>
</reference>
<dbReference type="PANTHER" id="PTHR11845">
    <property type="entry name" value="5'-DEOXYNUCLEOTIDASE HDDC2"/>
    <property type="match status" value="1"/>
</dbReference>
<dbReference type="GO" id="GO:0046872">
    <property type="term" value="F:metal ion binding"/>
    <property type="evidence" value="ECO:0007669"/>
    <property type="project" value="UniProtKB-KW"/>
</dbReference>
<comment type="cofactor">
    <cofactor evidence="2">
        <name>Mn(2+)</name>
        <dbReference type="ChEBI" id="CHEBI:29035"/>
    </cofactor>
</comment>
<comment type="caution">
    <text evidence="15">The sequence shown here is derived from an EMBL/GenBank/DDBJ whole genome shotgun (WGS) entry which is preliminary data.</text>
</comment>
<organism evidence="15 16">
    <name type="scientific">Potamilus streckersoni</name>
    <dbReference type="NCBI Taxonomy" id="2493646"/>
    <lineage>
        <taxon>Eukaryota</taxon>
        <taxon>Metazoa</taxon>
        <taxon>Spiralia</taxon>
        <taxon>Lophotrochozoa</taxon>
        <taxon>Mollusca</taxon>
        <taxon>Bivalvia</taxon>
        <taxon>Autobranchia</taxon>
        <taxon>Heteroconchia</taxon>
        <taxon>Palaeoheterodonta</taxon>
        <taxon>Unionida</taxon>
        <taxon>Unionoidea</taxon>
        <taxon>Unionidae</taxon>
        <taxon>Ambleminae</taxon>
        <taxon>Lampsilini</taxon>
        <taxon>Potamilus</taxon>
    </lineage>
</organism>
<evidence type="ECO:0000313" key="15">
    <source>
        <dbReference type="EMBL" id="KAK3588583.1"/>
    </source>
</evidence>
<dbReference type="InterPro" id="IPR039356">
    <property type="entry name" value="YfbR/HDDC2"/>
</dbReference>
<evidence type="ECO:0000259" key="14">
    <source>
        <dbReference type="SMART" id="SM00471"/>
    </source>
</evidence>
<comment type="catalytic activity">
    <reaction evidence="1">
        <text>a 2'-deoxyribonucleoside 5'-phosphate + H2O = a 2'-deoxyribonucleoside + phosphate</text>
        <dbReference type="Rhea" id="RHEA:36167"/>
        <dbReference type="ChEBI" id="CHEBI:15377"/>
        <dbReference type="ChEBI" id="CHEBI:18274"/>
        <dbReference type="ChEBI" id="CHEBI:43474"/>
        <dbReference type="ChEBI" id="CHEBI:65317"/>
        <dbReference type="EC" id="3.1.3.89"/>
    </reaction>
</comment>
<evidence type="ECO:0000256" key="5">
    <source>
        <dbReference type="ARBA" id="ARBA00004074"/>
    </source>
</evidence>
<keyword evidence="12" id="KW-0460">Magnesium</keyword>
<name>A0AAE0VS37_9BIVA</name>
<keyword evidence="16" id="KW-1185">Reference proteome</keyword>
<keyword evidence="10" id="KW-0479">Metal-binding</keyword>
<evidence type="ECO:0000256" key="8">
    <source>
        <dbReference type="ARBA" id="ARBA00012964"/>
    </source>
</evidence>
<dbReference type="GO" id="GO:0002953">
    <property type="term" value="F:5'-deoxynucleotidase activity"/>
    <property type="evidence" value="ECO:0007669"/>
    <property type="project" value="UniProtKB-EC"/>
</dbReference>
<feature type="domain" description="HD/PDEase" evidence="14">
    <location>
        <begin position="33"/>
        <end position="149"/>
    </location>
</feature>
<dbReference type="GO" id="GO:0009159">
    <property type="term" value="P:deoxyribonucleoside monophosphate catabolic process"/>
    <property type="evidence" value="ECO:0007669"/>
    <property type="project" value="UniProtKB-ARBA"/>
</dbReference>
<evidence type="ECO:0000256" key="9">
    <source>
        <dbReference type="ARBA" id="ARBA00015933"/>
    </source>
</evidence>